<evidence type="ECO:0000313" key="4">
    <source>
        <dbReference type="EMBL" id="TGJ76414.1"/>
    </source>
</evidence>
<dbReference type="InterPro" id="IPR011009">
    <property type="entry name" value="Kinase-like_dom_sf"/>
</dbReference>
<dbReference type="Gene3D" id="3.90.1200.10">
    <property type="match status" value="1"/>
</dbReference>
<proteinExistence type="predicted"/>
<dbReference type="InterPro" id="IPR016477">
    <property type="entry name" value="Fructo-/Ketosamine-3-kinase"/>
</dbReference>
<reference evidence="4 5" key="1">
    <citation type="submission" date="2019-03" db="EMBL/GenBank/DDBJ databases">
        <title>Draft genome sequence of Xylaria hypoxylon DSM 108379, a ubiquitous saprotrophic-parasitic fungi on hardwood.</title>
        <authorList>
            <person name="Buettner E."/>
            <person name="Leonhardt S."/>
            <person name="Gebauer A.M."/>
            <person name="Liers C."/>
            <person name="Hofrichter M."/>
            <person name="Kellner H."/>
        </authorList>
    </citation>
    <scope>NUCLEOTIDE SEQUENCE [LARGE SCALE GENOMIC DNA]</scope>
    <source>
        <strain evidence="4 5">DSM 108379</strain>
    </source>
</reference>
<evidence type="ECO:0000256" key="1">
    <source>
        <dbReference type="ARBA" id="ARBA00011961"/>
    </source>
</evidence>
<gene>
    <name evidence="4" type="ORF">E0Z10_g10891</name>
</gene>
<evidence type="ECO:0000256" key="3">
    <source>
        <dbReference type="SAM" id="MobiDB-lite"/>
    </source>
</evidence>
<comment type="catalytic activity">
    <reaction evidence="2">
        <text>N(6)-D-ribulosyl-L-lysyl-[protein] + ATP = N(6)-(3-O-phospho-D-ribulosyl)-L-lysyl-[protein] + ADP + H(+)</text>
        <dbReference type="Rhea" id="RHEA:48432"/>
        <dbReference type="Rhea" id="RHEA-COMP:12103"/>
        <dbReference type="Rhea" id="RHEA-COMP:12104"/>
        <dbReference type="ChEBI" id="CHEBI:15378"/>
        <dbReference type="ChEBI" id="CHEBI:30616"/>
        <dbReference type="ChEBI" id="CHEBI:90418"/>
        <dbReference type="ChEBI" id="CHEBI:90420"/>
        <dbReference type="ChEBI" id="CHEBI:456216"/>
        <dbReference type="EC" id="2.7.1.172"/>
    </reaction>
    <physiologicalReaction direction="left-to-right" evidence="2">
        <dbReference type="Rhea" id="RHEA:48433"/>
    </physiologicalReaction>
</comment>
<accession>A0A4Z0XYB5</accession>
<dbReference type="SUPFAM" id="SSF56112">
    <property type="entry name" value="Protein kinase-like (PK-like)"/>
    <property type="match status" value="1"/>
</dbReference>
<feature type="compositionally biased region" description="Acidic residues" evidence="3">
    <location>
        <begin position="539"/>
        <end position="565"/>
    </location>
</feature>
<protein>
    <recommendedName>
        <fullName evidence="1">protein-ribulosamine 3-kinase</fullName>
        <ecNumber evidence="1">2.7.1.172</ecNumber>
    </recommendedName>
</protein>
<dbReference type="EMBL" id="SKBN01000510">
    <property type="protein sequence ID" value="TGJ76414.1"/>
    <property type="molecule type" value="Genomic_DNA"/>
</dbReference>
<dbReference type="Gene3D" id="3.40.1190.20">
    <property type="match status" value="1"/>
</dbReference>
<dbReference type="OrthoDB" id="204058at2759"/>
<dbReference type="GO" id="GO:0102193">
    <property type="term" value="F:protein-ribulosamine 3-kinase activity"/>
    <property type="evidence" value="ECO:0007669"/>
    <property type="project" value="UniProtKB-EC"/>
</dbReference>
<dbReference type="Pfam" id="PF03881">
    <property type="entry name" value="Fructosamin_kin"/>
    <property type="match status" value="1"/>
</dbReference>
<name>A0A4Z0XYB5_9PEZI</name>
<sequence length="565" mass="64486">MQHFVGVGACYLDTILCVSQYPSEDEKLRAQTISTRRGGNCPNTLEVLRDLLRRVGAPTTLDLIAVLPSRQSTATRKIEESLMPGVSLQACLFRDQYHNPPSSYIIRSNATDSHTIINYNDLPEMACNEFYQAADALSTEDTWYHFEGRIPNVTLQCIKYLRRSYVRACISVELEKPPRGGLQELVPEADVVFYSKSWATGAYALEPPTGDYSGNVAYHPEGSRVIDTIGAGDTFIAVTQGENDRVMIEGQFESDKAIHQYTPSYCPEPLTWGKYESSSGPDRYFLLAEFREVGQQPPEPLRFTALLADLHKRSVSPTGKFGFHTTTCHGNSQQLTDCWEESWEVLYRKQLAFVFQIDHDRQPDWPEYEYYAQLVLEKSVEKLLRPLQSEGRTIKPCLVHGGLWDGNTATDMESGEPFVFDSGAFYAHNEYELGNWRTPGHRLSGKSYIRSYKKHFPASEPEEDWDSRNLLYSLRFNVTSAYLVPGSNYRENVFEDLKELCRRTCPDEVAEYEKRIEQQKDGRVELAQGSGFGGLREEPGEEEEEEEEEEDEEEEDEEEEEEEAE</sequence>
<dbReference type="SUPFAM" id="SSF53613">
    <property type="entry name" value="Ribokinase-like"/>
    <property type="match status" value="1"/>
</dbReference>
<comment type="caution">
    <text evidence="4">The sequence shown here is derived from an EMBL/GenBank/DDBJ whole genome shotgun (WGS) entry which is preliminary data.</text>
</comment>
<dbReference type="Proteomes" id="UP000297716">
    <property type="component" value="Unassembled WGS sequence"/>
</dbReference>
<dbReference type="PANTHER" id="PTHR12149">
    <property type="entry name" value="FRUCTOSAMINE 3 KINASE-RELATED PROTEIN"/>
    <property type="match status" value="1"/>
</dbReference>
<organism evidence="4 5">
    <name type="scientific">Xylaria hypoxylon</name>
    <dbReference type="NCBI Taxonomy" id="37992"/>
    <lineage>
        <taxon>Eukaryota</taxon>
        <taxon>Fungi</taxon>
        <taxon>Dikarya</taxon>
        <taxon>Ascomycota</taxon>
        <taxon>Pezizomycotina</taxon>
        <taxon>Sordariomycetes</taxon>
        <taxon>Xylariomycetidae</taxon>
        <taxon>Xylariales</taxon>
        <taxon>Xylariaceae</taxon>
        <taxon>Xylaria</taxon>
    </lineage>
</organism>
<dbReference type="InterPro" id="IPR029056">
    <property type="entry name" value="Ribokinase-like"/>
</dbReference>
<evidence type="ECO:0000256" key="2">
    <source>
        <dbReference type="ARBA" id="ARBA00048655"/>
    </source>
</evidence>
<feature type="region of interest" description="Disordered" evidence="3">
    <location>
        <begin position="516"/>
        <end position="565"/>
    </location>
</feature>
<keyword evidence="5" id="KW-1185">Reference proteome</keyword>
<dbReference type="PANTHER" id="PTHR12149:SF8">
    <property type="entry name" value="PROTEIN-RIBULOSAMINE 3-KINASE"/>
    <property type="match status" value="1"/>
</dbReference>
<dbReference type="EC" id="2.7.1.172" evidence="1"/>
<evidence type="ECO:0000313" key="5">
    <source>
        <dbReference type="Proteomes" id="UP000297716"/>
    </source>
</evidence>
<dbReference type="AlphaFoldDB" id="A0A4Z0XYB5"/>